<dbReference type="AlphaFoldDB" id="A0A238JC91"/>
<evidence type="ECO:0000313" key="2">
    <source>
        <dbReference type="EMBL" id="SMX27993.1"/>
    </source>
</evidence>
<gene>
    <name evidence="2" type="ORF">TRP8649_02105</name>
</gene>
<dbReference type="Gene3D" id="1.10.10.10">
    <property type="entry name" value="Winged helix-like DNA-binding domain superfamily/Winged helix DNA-binding domain"/>
    <property type="match status" value="1"/>
</dbReference>
<name>A0A238JC91_9RHOB</name>
<protein>
    <submittedName>
        <fullName evidence="2">MarR family protein</fullName>
    </submittedName>
</protein>
<dbReference type="SMART" id="SM00347">
    <property type="entry name" value="HTH_MARR"/>
    <property type="match status" value="1"/>
</dbReference>
<dbReference type="EMBL" id="FXXP01000002">
    <property type="protein sequence ID" value="SMX27993.1"/>
    <property type="molecule type" value="Genomic_DNA"/>
</dbReference>
<proteinExistence type="predicted"/>
<dbReference type="PANTHER" id="PTHR33164">
    <property type="entry name" value="TRANSCRIPTIONAL REGULATOR, MARR FAMILY"/>
    <property type="match status" value="1"/>
</dbReference>
<dbReference type="Proteomes" id="UP000225972">
    <property type="component" value="Unassembled WGS sequence"/>
</dbReference>
<dbReference type="InterPro" id="IPR000835">
    <property type="entry name" value="HTH_MarR-typ"/>
</dbReference>
<dbReference type="PROSITE" id="PS50995">
    <property type="entry name" value="HTH_MARR_2"/>
    <property type="match status" value="1"/>
</dbReference>
<dbReference type="Pfam" id="PF12802">
    <property type="entry name" value="MarR_2"/>
    <property type="match status" value="1"/>
</dbReference>
<dbReference type="GO" id="GO:0003700">
    <property type="term" value="F:DNA-binding transcription factor activity"/>
    <property type="evidence" value="ECO:0007669"/>
    <property type="project" value="InterPro"/>
</dbReference>
<sequence>MSLISHWNTRMDAARAGTEFVDIRPADMRVFGNLRGRSVRLSAIHKEMSFSRQAAQQAVDRLVKHGMLEVTLDPNSKRDKLVSITEKGHRWRSIAADQIRQIETEIADVIGDDAKEELRSALTSLLQATQK</sequence>
<keyword evidence="3" id="KW-1185">Reference proteome</keyword>
<dbReference type="InterPro" id="IPR036388">
    <property type="entry name" value="WH-like_DNA-bd_sf"/>
</dbReference>
<accession>A0A238JC91</accession>
<evidence type="ECO:0000259" key="1">
    <source>
        <dbReference type="PROSITE" id="PS50995"/>
    </source>
</evidence>
<reference evidence="3" key="1">
    <citation type="submission" date="2017-05" db="EMBL/GenBank/DDBJ databases">
        <authorList>
            <person name="Rodrigo-Torres L."/>
            <person name="Arahal R. D."/>
            <person name="Lucena T."/>
        </authorList>
    </citation>
    <scope>NUCLEOTIDE SEQUENCE [LARGE SCALE GENOMIC DNA]</scope>
    <source>
        <strain evidence="3">CECT 8649</strain>
    </source>
</reference>
<dbReference type="GO" id="GO:0006950">
    <property type="term" value="P:response to stress"/>
    <property type="evidence" value="ECO:0007669"/>
    <property type="project" value="TreeGrafter"/>
</dbReference>
<evidence type="ECO:0000313" key="3">
    <source>
        <dbReference type="Proteomes" id="UP000225972"/>
    </source>
</evidence>
<dbReference type="SUPFAM" id="SSF46785">
    <property type="entry name" value="Winged helix' DNA-binding domain"/>
    <property type="match status" value="1"/>
</dbReference>
<organism evidence="2 3">
    <name type="scientific">Pelagimonas phthalicica</name>
    <dbReference type="NCBI Taxonomy" id="1037362"/>
    <lineage>
        <taxon>Bacteria</taxon>
        <taxon>Pseudomonadati</taxon>
        <taxon>Pseudomonadota</taxon>
        <taxon>Alphaproteobacteria</taxon>
        <taxon>Rhodobacterales</taxon>
        <taxon>Roseobacteraceae</taxon>
        <taxon>Pelagimonas</taxon>
    </lineage>
</organism>
<dbReference type="InterPro" id="IPR036390">
    <property type="entry name" value="WH_DNA-bd_sf"/>
</dbReference>
<feature type="domain" description="HTH marR-type" evidence="1">
    <location>
        <begin position="1"/>
        <end position="127"/>
    </location>
</feature>
<dbReference type="PANTHER" id="PTHR33164:SF43">
    <property type="entry name" value="HTH-TYPE TRANSCRIPTIONAL REPRESSOR YETL"/>
    <property type="match status" value="1"/>
</dbReference>
<dbReference type="InterPro" id="IPR039422">
    <property type="entry name" value="MarR/SlyA-like"/>
</dbReference>